<dbReference type="InterPro" id="IPR029000">
    <property type="entry name" value="Cyclophilin-like_dom_sf"/>
</dbReference>
<evidence type="ECO:0000256" key="1">
    <source>
        <dbReference type="ARBA" id="ARBA00022741"/>
    </source>
</evidence>
<evidence type="ECO:0000313" key="8">
    <source>
        <dbReference type="Proteomes" id="UP000321917"/>
    </source>
</evidence>
<proteinExistence type="predicted"/>
<dbReference type="InterPro" id="IPR052708">
    <property type="entry name" value="PxpC"/>
</dbReference>
<evidence type="ECO:0000313" key="5">
    <source>
        <dbReference type="EMBL" id="TWX60234.1"/>
    </source>
</evidence>
<dbReference type="NCBIfam" id="TIGR00724">
    <property type="entry name" value="urea_amlyse_rel"/>
    <property type="match status" value="1"/>
</dbReference>
<dbReference type="EMBL" id="VOLR01000010">
    <property type="protein sequence ID" value="TWX60234.1"/>
    <property type="molecule type" value="Genomic_DNA"/>
</dbReference>
<dbReference type="InterPro" id="IPR003778">
    <property type="entry name" value="CT_A_B"/>
</dbReference>
<dbReference type="GO" id="GO:0016740">
    <property type="term" value="F:transferase activity"/>
    <property type="evidence" value="ECO:0007669"/>
    <property type="project" value="UniProtKB-KW"/>
</dbReference>
<keyword evidence="1" id="KW-0547">Nucleotide-binding</keyword>
<gene>
    <name evidence="5" type="ORF">ESZ26_08990</name>
    <name evidence="6" type="ORF">ESZ27_06440</name>
</gene>
<dbReference type="EMBL" id="VOLQ01000009">
    <property type="protein sequence ID" value="TWX68973.1"/>
    <property type="molecule type" value="Genomic_DNA"/>
</dbReference>
<dbReference type="Proteomes" id="UP000321525">
    <property type="component" value="Unassembled WGS sequence"/>
</dbReference>
<dbReference type="Proteomes" id="UP000321917">
    <property type="component" value="Unassembled WGS sequence"/>
</dbReference>
<dbReference type="AlphaFoldDB" id="A0A5C6QJT0"/>
<keyword evidence="3" id="KW-0067">ATP-binding</keyword>
<evidence type="ECO:0000259" key="4">
    <source>
        <dbReference type="SMART" id="SM00797"/>
    </source>
</evidence>
<dbReference type="GO" id="GO:0005524">
    <property type="term" value="F:ATP binding"/>
    <property type="evidence" value="ECO:0007669"/>
    <property type="project" value="UniProtKB-KW"/>
</dbReference>
<dbReference type="Gene3D" id="2.40.100.10">
    <property type="entry name" value="Cyclophilin-like"/>
    <property type="match status" value="1"/>
</dbReference>
<dbReference type="GO" id="GO:0016787">
    <property type="term" value="F:hydrolase activity"/>
    <property type="evidence" value="ECO:0007669"/>
    <property type="project" value="UniProtKB-KW"/>
</dbReference>
<dbReference type="RefSeq" id="WP_146799410.1">
    <property type="nucleotide sequence ID" value="NZ_VOLP01000011.1"/>
</dbReference>
<evidence type="ECO:0000256" key="3">
    <source>
        <dbReference type="ARBA" id="ARBA00022840"/>
    </source>
</evidence>
<name>A0A5C6QJT0_9GAMM</name>
<protein>
    <submittedName>
        <fullName evidence="6">Biotin-dependent carboxyltransferase</fullName>
    </submittedName>
</protein>
<feature type="domain" description="Carboxyltransferase" evidence="4">
    <location>
        <begin position="39"/>
        <end position="316"/>
    </location>
</feature>
<dbReference type="SMART" id="SM00797">
    <property type="entry name" value="AHS2"/>
    <property type="match status" value="1"/>
</dbReference>
<reference evidence="6 8" key="1">
    <citation type="submission" date="2019-07" db="EMBL/GenBank/DDBJ databases">
        <title>Genomes of sea-ice associated Colwellia species.</title>
        <authorList>
            <person name="Bowman J.P."/>
        </authorList>
    </citation>
    <scope>NUCLEOTIDE SEQUENCE [LARGE SCALE GENOMIC DNA]</scope>
    <source>
        <strain evidence="5 7">ACAM 607</strain>
        <strain evidence="6 8">IC036</strain>
    </source>
</reference>
<dbReference type="Pfam" id="PF02626">
    <property type="entry name" value="CT_A_B"/>
    <property type="match status" value="1"/>
</dbReference>
<sequence length="329" mass="35606">MISQSKASLRRPAISLGFIVKRPGMLSLVQDEGRYGAFNVGLTNGGPIDKLAFHWANRLCNNALNVSAVEVSVGGFAIIAQVDAVIAVTGADMPLTINGQVKTLWRSYQVKAGDLIELGFTNLGMRSYFAVAGGFDITPSFGSTATVCREGIGGLNGKKLAANDILPCATTKDAELVSLSKKDQPKYSQAVLLRIIPSYQQHHFCVEQQQLFYSSEYSVGKSFDRMGYRLEGQKIVSDINGILSEGICHGAVQIPSDGQPIVLMNDRQTIGGYPKIGTVLSLDTAKLGQLSQGGKVRFAPITMEKARELILEDLNLFEQTQVSVYKSHQ</sequence>
<accession>A0A5C6QJT0</accession>
<keyword evidence="6" id="KW-0808">Transferase</keyword>
<evidence type="ECO:0000313" key="7">
    <source>
        <dbReference type="Proteomes" id="UP000321525"/>
    </source>
</evidence>
<evidence type="ECO:0000313" key="6">
    <source>
        <dbReference type="EMBL" id="TWX68973.1"/>
    </source>
</evidence>
<dbReference type="SUPFAM" id="SSF50891">
    <property type="entry name" value="Cyclophilin-like"/>
    <property type="match status" value="1"/>
</dbReference>
<dbReference type="PANTHER" id="PTHR43309:SF4">
    <property type="entry name" value="CARBOXYLTRANSFERASE DOMAIN-CONTAINING PROTEIN"/>
    <property type="match status" value="1"/>
</dbReference>
<evidence type="ECO:0000256" key="2">
    <source>
        <dbReference type="ARBA" id="ARBA00022801"/>
    </source>
</evidence>
<dbReference type="OrthoDB" id="9768696at2"/>
<comment type="caution">
    <text evidence="6">The sequence shown here is derived from an EMBL/GenBank/DDBJ whole genome shotgun (WGS) entry which is preliminary data.</text>
</comment>
<keyword evidence="7" id="KW-1185">Reference proteome</keyword>
<organism evidence="6 8">
    <name type="scientific">Colwellia hornerae</name>
    <dbReference type="NCBI Taxonomy" id="89402"/>
    <lineage>
        <taxon>Bacteria</taxon>
        <taxon>Pseudomonadati</taxon>
        <taxon>Pseudomonadota</taxon>
        <taxon>Gammaproteobacteria</taxon>
        <taxon>Alteromonadales</taxon>
        <taxon>Colwelliaceae</taxon>
        <taxon>Colwellia</taxon>
    </lineage>
</organism>
<dbReference type="PANTHER" id="PTHR43309">
    <property type="entry name" value="5-OXOPROLINASE SUBUNIT C"/>
    <property type="match status" value="1"/>
</dbReference>
<keyword evidence="2" id="KW-0378">Hydrolase</keyword>